<dbReference type="Gene3D" id="2.10.50.10">
    <property type="entry name" value="Tumor Necrosis Factor Receptor, subunit A, domain 2"/>
    <property type="match status" value="2"/>
</dbReference>
<feature type="region of interest" description="Disordered" evidence="2">
    <location>
        <begin position="192"/>
        <end position="214"/>
    </location>
</feature>
<keyword evidence="1" id="KW-1015">Disulfide bond</keyword>
<dbReference type="SMART" id="SM00208">
    <property type="entry name" value="TNFR"/>
    <property type="match status" value="2"/>
</dbReference>
<accession>A0A3G6IH99</accession>
<evidence type="ECO:0000256" key="2">
    <source>
        <dbReference type="SAM" id="MobiDB-lite"/>
    </source>
</evidence>
<keyword evidence="3" id="KW-1133">Transmembrane helix</keyword>
<feature type="disulfide bond" evidence="1">
    <location>
        <begin position="97"/>
        <end position="112"/>
    </location>
</feature>
<feature type="transmembrane region" description="Helical" evidence="3">
    <location>
        <begin position="234"/>
        <end position="258"/>
    </location>
</feature>
<dbReference type="GO" id="GO:0002768">
    <property type="term" value="P:immune response-regulating cell surface receptor signaling pathway"/>
    <property type="evidence" value="ECO:0007669"/>
    <property type="project" value="TreeGrafter"/>
</dbReference>
<keyword evidence="3" id="KW-0812">Transmembrane</keyword>
<dbReference type="PANTHER" id="PTHR46875:SF1">
    <property type="entry name" value="TUMOR NECROSIS FACTOR RECEPTOR SUPERFAMILY MEMBER 5"/>
    <property type="match status" value="1"/>
</dbReference>
<dbReference type="CDD" id="cd00185">
    <property type="entry name" value="TNFRSF"/>
    <property type="match status" value="1"/>
</dbReference>
<evidence type="ECO:0000256" key="1">
    <source>
        <dbReference type="PROSITE-ProRule" id="PRU00206"/>
    </source>
</evidence>
<feature type="repeat" description="TNFR-Cys" evidence="1">
    <location>
        <begin position="96"/>
        <end position="140"/>
    </location>
</feature>
<organism evidence="5">
    <name type="scientific">Pinctada imbricata</name>
    <name type="common">Atlantic pearl-oyster</name>
    <name type="synonym">Pinctada martensii</name>
    <dbReference type="NCBI Taxonomy" id="66713"/>
    <lineage>
        <taxon>Eukaryota</taxon>
        <taxon>Metazoa</taxon>
        <taxon>Spiralia</taxon>
        <taxon>Lophotrochozoa</taxon>
        <taxon>Mollusca</taxon>
        <taxon>Bivalvia</taxon>
        <taxon>Autobranchia</taxon>
        <taxon>Pteriomorphia</taxon>
        <taxon>Pterioida</taxon>
        <taxon>Pterioidea</taxon>
        <taxon>Pteriidae</taxon>
        <taxon>Pinctada</taxon>
    </lineage>
</organism>
<protein>
    <submittedName>
        <fullName evidence="5">Tumor necrosis factor receptor type 1</fullName>
    </submittedName>
</protein>
<reference evidence="5" key="1">
    <citation type="submission" date="2018-03" db="EMBL/GenBank/DDBJ databases">
        <title>Molecular cloning and expression analysis of tumor necrosis factor receptor 1 from the pearl oyster Pinctada martensii.</title>
        <authorList>
            <person name="Wu Y."/>
        </authorList>
    </citation>
    <scope>NUCLEOTIDE SEQUENCE</scope>
</reference>
<dbReference type="EMBL" id="MH024446">
    <property type="protein sequence ID" value="AZA04517.1"/>
    <property type="molecule type" value="mRNA"/>
</dbReference>
<dbReference type="GO" id="GO:0009897">
    <property type="term" value="C:external side of plasma membrane"/>
    <property type="evidence" value="ECO:0007669"/>
    <property type="project" value="TreeGrafter"/>
</dbReference>
<dbReference type="GO" id="GO:0035631">
    <property type="term" value="C:CD40 receptor complex"/>
    <property type="evidence" value="ECO:0007669"/>
    <property type="project" value="TreeGrafter"/>
</dbReference>
<comment type="caution">
    <text evidence="1">Lacks conserved residue(s) required for the propagation of feature annotation.</text>
</comment>
<keyword evidence="3" id="KW-0472">Membrane</keyword>
<dbReference type="Pfam" id="PF00020">
    <property type="entry name" value="TNFR_c6"/>
    <property type="match status" value="1"/>
</dbReference>
<feature type="compositionally biased region" description="Polar residues" evidence="2">
    <location>
        <begin position="192"/>
        <end position="208"/>
    </location>
</feature>
<dbReference type="InterPro" id="IPR001368">
    <property type="entry name" value="TNFR/NGFR_Cys_rich_reg"/>
</dbReference>
<evidence type="ECO:0000256" key="3">
    <source>
        <dbReference type="SAM" id="Phobius"/>
    </source>
</evidence>
<keyword evidence="5" id="KW-0675">Receptor</keyword>
<feature type="domain" description="TNFR-Cys" evidence="4">
    <location>
        <begin position="96"/>
        <end position="140"/>
    </location>
</feature>
<sequence>MVSLEGFRVVSPLFSFAPGRFAPGRFAPKVGCFAPLGLSYGSIVHKRSADSCLENTPRNVSPIYRVDDTKFCQCCDPGFYKIADCDISGKKAICMPCEAGYYSNTSNRAIRCSLCTLPSKCNRPNTEVTKNCTRSTNFDCRCKDGYHFKLRPGSNGDGDCKKHNLCPQGMYMERKGTPDSDTDCRPCENASQTNSADYNKSCSNQGKQQECAPTDDINCPEKKEEIIEQQNERVMIWIIAVAALLIAMFLTVIVLYYLRRKGIFDVLSSCKKEPQIGDTETMNGDNQQIIYAIPLQTSRKCKTVPYLNTSIEDKEFIRPLQRSPFDGRFDYAEVPIRPNAVQMDGDDDGDSIIDEVVANNPGNVREQIYNAFLNWYQMTRPEKLDLFVICEALEEKEESLLSSINT</sequence>
<dbReference type="PROSITE" id="PS50050">
    <property type="entry name" value="TNFR_NGFR_2"/>
    <property type="match status" value="1"/>
</dbReference>
<dbReference type="SUPFAM" id="SSF57586">
    <property type="entry name" value="TNF receptor-like"/>
    <property type="match status" value="2"/>
</dbReference>
<dbReference type="InterPro" id="IPR052135">
    <property type="entry name" value="TNFRSF5"/>
</dbReference>
<proteinExistence type="evidence at transcript level"/>
<evidence type="ECO:0000259" key="4">
    <source>
        <dbReference type="PROSITE" id="PS50050"/>
    </source>
</evidence>
<dbReference type="PANTHER" id="PTHR46875">
    <property type="entry name" value="TUMOR NECROSIS FACTOR RECEPTOR SUPERFAMILY MEMBER 5"/>
    <property type="match status" value="1"/>
</dbReference>
<dbReference type="AlphaFoldDB" id="A0A3G6IH99"/>
<evidence type="ECO:0000313" key="5">
    <source>
        <dbReference type="EMBL" id="AZA04517.1"/>
    </source>
</evidence>
<name>A0A3G6IH99_PINIB</name>